<dbReference type="PANTHER" id="PTHR21621">
    <property type="entry name" value="RIBOSOMAL PROTEIN S6 MODIFICATION PROTEIN"/>
    <property type="match status" value="1"/>
</dbReference>
<name>A0A832YY75_9CREN</name>
<evidence type="ECO:0000313" key="6">
    <source>
        <dbReference type="EMBL" id="HIP57014.1"/>
    </source>
</evidence>
<protein>
    <submittedName>
        <fullName evidence="6">RimK family alpha-L-glutamate ligase</fullName>
    </submittedName>
</protein>
<keyword evidence="6" id="KW-0436">Ligase</keyword>
<dbReference type="PROSITE" id="PS50975">
    <property type="entry name" value="ATP_GRASP"/>
    <property type="match status" value="1"/>
</dbReference>
<dbReference type="SUPFAM" id="SSF56059">
    <property type="entry name" value="Glutathione synthetase ATP-binding domain-like"/>
    <property type="match status" value="1"/>
</dbReference>
<dbReference type="InterPro" id="IPR004666">
    <property type="entry name" value="Rp_bS6_RimK/Lys_biosynth_LsyX"/>
</dbReference>
<dbReference type="Pfam" id="PF08443">
    <property type="entry name" value="RimK"/>
    <property type="match status" value="1"/>
</dbReference>
<dbReference type="PANTHER" id="PTHR21621:SF0">
    <property type="entry name" value="BETA-CITRYLGLUTAMATE SYNTHASE B-RELATED"/>
    <property type="match status" value="1"/>
</dbReference>
<organism evidence="6 7">
    <name type="scientific">Ignisphaera aggregans</name>
    <dbReference type="NCBI Taxonomy" id="334771"/>
    <lineage>
        <taxon>Archaea</taxon>
        <taxon>Thermoproteota</taxon>
        <taxon>Thermoprotei</taxon>
        <taxon>Desulfurococcales</taxon>
        <taxon>Desulfurococcaceae</taxon>
        <taxon>Ignisphaera</taxon>
    </lineage>
</organism>
<evidence type="ECO:0000256" key="3">
    <source>
        <dbReference type="ARBA" id="ARBA00022840"/>
    </source>
</evidence>
<keyword evidence="1" id="KW-0479">Metal-binding</keyword>
<dbReference type="InterPro" id="IPR011761">
    <property type="entry name" value="ATP-grasp"/>
</dbReference>
<evidence type="ECO:0000256" key="2">
    <source>
        <dbReference type="ARBA" id="ARBA00022741"/>
    </source>
</evidence>
<comment type="caution">
    <text evidence="6">The sequence shown here is derived from an EMBL/GenBank/DDBJ whole genome shotgun (WGS) entry which is preliminary data.</text>
</comment>
<dbReference type="EMBL" id="DQTV01000053">
    <property type="protein sequence ID" value="HIP57014.1"/>
    <property type="molecule type" value="Genomic_DNA"/>
</dbReference>
<dbReference type="Gene3D" id="3.30.470.20">
    <property type="entry name" value="ATP-grasp fold, B domain"/>
    <property type="match status" value="1"/>
</dbReference>
<dbReference type="GO" id="GO:0046872">
    <property type="term" value="F:metal ion binding"/>
    <property type="evidence" value="ECO:0007669"/>
    <property type="project" value="UniProtKB-KW"/>
</dbReference>
<evidence type="ECO:0000256" key="1">
    <source>
        <dbReference type="ARBA" id="ARBA00022723"/>
    </source>
</evidence>
<dbReference type="GO" id="GO:0005737">
    <property type="term" value="C:cytoplasm"/>
    <property type="evidence" value="ECO:0007669"/>
    <property type="project" value="TreeGrafter"/>
</dbReference>
<evidence type="ECO:0000313" key="7">
    <source>
        <dbReference type="Proteomes" id="UP000605805"/>
    </source>
</evidence>
<sequence>MLAVAVVSLGALSMVKVAIVADRPVPPWSARQLILAFELLGATAVYLRPQDLAAVFSGNEMRIVYASTLNDIDIDAFVLRDIGFNTTIETFLRRVDLFKQAELMNIPVVNPVESMLIARDKYLSLLLLSRAGIPIPPTAVMENVHAAIRIAELWRDVVMKPLIGSMGFGAIRAVNVDIVYTTSRTLNQLNQPIYIQKYIEKPNRDIRAFVVGDKLIAAYYRVQQDATRWKTNIAQGAKAIPIKSIDPELENLAVRAARTLGLHYAGIDIAETDNGYVVFEVNASPNWRGLSMVSNINPARYIAEYVISLIKR</sequence>
<keyword evidence="3 4" id="KW-0067">ATP-binding</keyword>
<accession>A0A832YY75</accession>
<proteinExistence type="predicted"/>
<dbReference type="InterPro" id="IPR013651">
    <property type="entry name" value="ATP-grasp_RimK-type"/>
</dbReference>
<keyword evidence="2 4" id="KW-0547">Nucleotide-binding</keyword>
<dbReference type="Proteomes" id="UP000605805">
    <property type="component" value="Unassembled WGS sequence"/>
</dbReference>
<dbReference type="NCBIfam" id="TIGR00768">
    <property type="entry name" value="rimK_fam"/>
    <property type="match status" value="1"/>
</dbReference>
<dbReference type="GO" id="GO:0016879">
    <property type="term" value="F:ligase activity, forming carbon-nitrogen bonds"/>
    <property type="evidence" value="ECO:0007669"/>
    <property type="project" value="TreeGrafter"/>
</dbReference>
<reference evidence="6" key="1">
    <citation type="journal article" date="2020" name="ISME J.">
        <title>Gammaproteobacteria mediating utilization of methyl-, sulfur- and petroleum organic compounds in deep ocean hydrothermal plumes.</title>
        <authorList>
            <person name="Zhou Z."/>
            <person name="Liu Y."/>
            <person name="Pan J."/>
            <person name="Cron B.R."/>
            <person name="Toner B.M."/>
            <person name="Anantharaman K."/>
            <person name="Breier J.A."/>
            <person name="Dick G.J."/>
            <person name="Li M."/>
        </authorList>
    </citation>
    <scope>NUCLEOTIDE SEQUENCE</scope>
    <source>
        <strain evidence="6">SZUA-1435</strain>
    </source>
</reference>
<feature type="domain" description="ATP-grasp" evidence="5">
    <location>
        <begin position="125"/>
        <end position="307"/>
    </location>
</feature>
<dbReference type="GO" id="GO:0005524">
    <property type="term" value="F:ATP binding"/>
    <property type="evidence" value="ECO:0007669"/>
    <property type="project" value="UniProtKB-UniRule"/>
</dbReference>
<gene>
    <name evidence="6" type="ORF">EYH02_02955</name>
</gene>
<dbReference type="AlphaFoldDB" id="A0A832YY75"/>
<evidence type="ECO:0000256" key="4">
    <source>
        <dbReference type="PROSITE-ProRule" id="PRU00409"/>
    </source>
</evidence>
<evidence type="ECO:0000259" key="5">
    <source>
        <dbReference type="PROSITE" id="PS50975"/>
    </source>
</evidence>
<dbReference type="Gene3D" id="3.40.50.20">
    <property type="match status" value="1"/>
</dbReference>